<dbReference type="GO" id="GO:0005506">
    <property type="term" value="F:iron ion binding"/>
    <property type="evidence" value="ECO:0007669"/>
    <property type="project" value="InterPro"/>
</dbReference>
<dbReference type="SUPFAM" id="SSF48264">
    <property type="entry name" value="Cytochrome P450"/>
    <property type="match status" value="1"/>
</dbReference>
<reference evidence="9 10" key="1">
    <citation type="submission" date="2017-07" db="EMBL/GenBank/DDBJ databases">
        <title>Draft sequence of Rhodococcus enclensis 23b-28.</title>
        <authorList>
            <person name="Besaury L."/>
            <person name="Sancelme M."/>
            <person name="Amato P."/>
            <person name="Lallement A."/>
            <person name="Delort A.-M."/>
        </authorList>
    </citation>
    <scope>NUCLEOTIDE SEQUENCE [LARGE SCALE GENOMIC DNA]</scope>
    <source>
        <strain evidence="9 10">23b-28</strain>
    </source>
</reference>
<dbReference type="InterPro" id="IPR002397">
    <property type="entry name" value="Cyt_P450_B"/>
</dbReference>
<dbReference type="GO" id="GO:0020037">
    <property type="term" value="F:heme binding"/>
    <property type="evidence" value="ECO:0007669"/>
    <property type="project" value="InterPro"/>
</dbReference>
<dbReference type="PRINTS" id="PR00359">
    <property type="entry name" value="BP450"/>
</dbReference>
<dbReference type="PANTHER" id="PTHR46696:SF4">
    <property type="entry name" value="BIOTIN BIOSYNTHESIS CYTOCHROME P450"/>
    <property type="match status" value="1"/>
</dbReference>
<sequence length="413" mass="45572">MTPSTLDINPFLPSNIDDPYPLYDVLRREHPAYRIPDTDFYLVSTWELVTEAVSRTDDFSNNLTGVLVRTPDGSAVTFDMNGGGQAVHVLATADEPDHQHQRKLVLPTLVAKRIRALEPVMTEYTQQLWDNGFDGRRIEWVTSVADTLPLQMVATLIGLPAHDVPQLLAWSYDSTELLSGIVTAERLTGVVTSAAELTGYLYSKFREARAHPVDDLLGDLVRCCDAGELSEDVAVLMLVQLVGAGGESTAGLIANSARLLAERPEIQTQLREDPLLVGAFLEETLRLESPFRGHHRHVNADTTLGGMTLPAGSHLILLWGSANRDPESFVEPQVMNLDRVNPRAHFAFGKGAHFCVGAALARLEAKTAIAVLLENSAHVTVDPEFPPRWVPSMFVRRHQRLHLNVSPHREVTP</sequence>
<dbReference type="EMBL" id="NOVD01000006">
    <property type="protein sequence ID" value="PCK27114.1"/>
    <property type="molecule type" value="Genomic_DNA"/>
</dbReference>
<keyword evidence="4 8" id="KW-0479">Metal-binding</keyword>
<accession>A0A2A5JBZ1</accession>
<dbReference type="AlphaFoldDB" id="A0A2A5JBZ1"/>
<evidence type="ECO:0000313" key="10">
    <source>
        <dbReference type="Proteomes" id="UP000230886"/>
    </source>
</evidence>
<gene>
    <name evidence="9" type="ORF">CHR55_12915</name>
</gene>
<dbReference type="InterPro" id="IPR036396">
    <property type="entry name" value="Cyt_P450_sf"/>
</dbReference>
<dbReference type="InterPro" id="IPR017972">
    <property type="entry name" value="Cyt_P450_CS"/>
</dbReference>
<dbReference type="Gene3D" id="1.10.630.10">
    <property type="entry name" value="Cytochrome P450"/>
    <property type="match status" value="1"/>
</dbReference>
<dbReference type="PROSITE" id="PS00086">
    <property type="entry name" value="CYTOCHROME_P450"/>
    <property type="match status" value="1"/>
</dbReference>
<dbReference type="RefSeq" id="WP_099697561.1">
    <property type="nucleotide sequence ID" value="NZ_JAOBTA010000001.1"/>
</dbReference>
<evidence type="ECO:0000256" key="2">
    <source>
        <dbReference type="ARBA" id="ARBA00010617"/>
    </source>
</evidence>
<keyword evidence="3 8" id="KW-0349">Heme</keyword>
<proteinExistence type="inferred from homology"/>
<evidence type="ECO:0000256" key="1">
    <source>
        <dbReference type="ARBA" id="ARBA00001971"/>
    </source>
</evidence>
<dbReference type="Proteomes" id="UP000230886">
    <property type="component" value="Unassembled WGS sequence"/>
</dbReference>
<keyword evidence="7 8" id="KW-0503">Monooxygenase</keyword>
<evidence type="ECO:0000256" key="6">
    <source>
        <dbReference type="ARBA" id="ARBA00023004"/>
    </source>
</evidence>
<dbReference type="GO" id="GO:0036199">
    <property type="term" value="F:cholest-4-en-3-one 26-monooxygenase activity"/>
    <property type="evidence" value="ECO:0007669"/>
    <property type="project" value="TreeGrafter"/>
</dbReference>
<dbReference type="GO" id="GO:0006707">
    <property type="term" value="P:cholesterol catabolic process"/>
    <property type="evidence" value="ECO:0007669"/>
    <property type="project" value="TreeGrafter"/>
</dbReference>
<dbReference type="InterPro" id="IPR001128">
    <property type="entry name" value="Cyt_P450"/>
</dbReference>
<dbReference type="GO" id="GO:0008395">
    <property type="term" value="F:steroid hydroxylase activity"/>
    <property type="evidence" value="ECO:0007669"/>
    <property type="project" value="TreeGrafter"/>
</dbReference>
<evidence type="ECO:0000256" key="8">
    <source>
        <dbReference type="RuleBase" id="RU000461"/>
    </source>
</evidence>
<evidence type="ECO:0000256" key="4">
    <source>
        <dbReference type="ARBA" id="ARBA00022723"/>
    </source>
</evidence>
<comment type="caution">
    <text evidence="9">The sequence shown here is derived from an EMBL/GenBank/DDBJ whole genome shotgun (WGS) entry which is preliminary data.</text>
</comment>
<keyword evidence="6 8" id="KW-0408">Iron</keyword>
<evidence type="ECO:0000256" key="5">
    <source>
        <dbReference type="ARBA" id="ARBA00023002"/>
    </source>
</evidence>
<name>A0A2A5JBZ1_RHOSG</name>
<evidence type="ECO:0000256" key="7">
    <source>
        <dbReference type="ARBA" id="ARBA00023033"/>
    </source>
</evidence>
<organism evidence="9 10">
    <name type="scientific">Rhodococcus qingshengii</name>
    <dbReference type="NCBI Taxonomy" id="334542"/>
    <lineage>
        <taxon>Bacteria</taxon>
        <taxon>Bacillati</taxon>
        <taxon>Actinomycetota</taxon>
        <taxon>Actinomycetes</taxon>
        <taxon>Mycobacteriales</taxon>
        <taxon>Nocardiaceae</taxon>
        <taxon>Rhodococcus</taxon>
        <taxon>Rhodococcus erythropolis group</taxon>
    </lineage>
</organism>
<dbReference type="PANTHER" id="PTHR46696">
    <property type="entry name" value="P450, PUTATIVE (EUROFUNG)-RELATED"/>
    <property type="match status" value="1"/>
</dbReference>
<dbReference type="Pfam" id="PF00067">
    <property type="entry name" value="p450"/>
    <property type="match status" value="1"/>
</dbReference>
<comment type="similarity">
    <text evidence="2 8">Belongs to the cytochrome P450 family.</text>
</comment>
<keyword evidence="5 8" id="KW-0560">Oxidoreductase</keyword>
<comment type="cofactor">
    <cofactor evidence="1">
        <name>heme</name>
        <dbReference type="ChEBI" id="CHEBI:30413"/>
    </cofactor>
</comment>
<evidence type="ECO:0000313" key="9">
    <source>
        <dbReference type="EMBL" id="PCK27114.1"/>
    </source>
</evidence>
<evidence type="ECO:0000256" key="3">
    <source>
        <dbReference type="ARBA" id="ARBA00022617"/>
    </source>
</evidence>
<protein>
    <submittedName>
        <fullName evidence="9">Cytochrome P450</fullName>
    </submittedName>
</protein>